<keyword evidence="5 6" id="KW-0472">Membrane</keyword>
<feature type="transmembrane region" description="Helical" evidence="6">
    <location>
        <begin position="339"/>
        <end position="359"/>
    </location>
</feature>
<feature type="transmembrane region" description="Helical" evidence="6">
    <location>
        <begin position="109"/>
        <end position="133"/>
    </location>
</feature>
<feature type="transmembrane region" description="Helical" evidence="6">
    <location>
        <begin position="83"/>
        <end position="103"/>
    </location>
</feature>
<feature type="transmembrane region" description="Helical" evidence="6">
    <location>
        <begin position="283"/>
        <end position="305"/>
    </location>
</feature>
<dbReference type="CDD" id="cd06173">
    <property type="entry name" value="MFS_MefA_like"/>
    <property type="match status" value="1"/>
</dbReference>
<protein>
    <submittedName>
        <fullName evidence="7">MFS transporter</fullName>
    </submittedName>
</protein>
<feature type="transmembrane region" description="Helical" evidence="6">
    <location>
        <begin position="312"/>
        <end position="333"/>
    </location>
</feature>
<evidence type="ECO:0000313" key="8">
    <source>
        <dbReference type="Proteomes" id="UP001569963"/>
    </source>
</evidence>
<evidence type="ECO:0000256" key="2">
    <source>
        <dbReference type="ARBA" id="ARBA00022475"/>
    </source>
</evidence>
<keyword evidence="8" id="KW-1185">Reference proteome</keyword>
<proteinExistence type="predicted"/>
<evidence type="ECO:0000256" key="5">
    <source>
        <dbReference type="ARBA" id="ARBA00023136"/>
    </source>
</evidence>
<accession>A0ABV4QAN3</accession>
<dbReference type="Pfam" id="PF07690">
    <property type="entry name" value="MFS_1"/>
    <property type="match status" value="1"/>
</dbReference>
<feature type="transmembrane region" description="Helical" evidence="6">
    <location>
        <begin position="243"/>
        <end position="263"/>
    </location>
</feature>
<keyword evidence="3 6" id="KW-0812">Transmembrane</keyword>
<dbReference type="SUPFAM" id="SSF103473">
    <property type="entry name" value="MFS general substrate transporter"/>
    <property type="match status" value="1"/>
</dbReference>
<evidence type="ECO:0000256" key="4">
    <source>
        <dbReference type="ARBA" id="ARBA00022989"/>
    </source>
</evidence>
<dbReference type="InterPro" id="IPR011701">
    <property type="entry name" value="MFS"/>
</dbReference>
<feature type="transmembrane region" description="Helical" evidence="6">
    <location>
        <begin position="371"/>
        <end position="394"/>
    </location>
</feature>
<evidence type="ECO:0000313" key="7">
    <source>
        <dbReference type="EMBL" id="MFA1540217.1"/>
    </source>
</evidence>
<dbReference type="Gene3D" id="1.20.1250.20">
    <property type="entry name" value="MFS general substrate transporter like domains"/>
    <property type="match status" value="1"/>
</dbReference>
<organism evidence="7 8">
    <name type="scientific">Actinomadura monticuli</name>
    <dbReference type="NCBI Taxonomy" id="3097367"/>
    <lineage>
        <taxon>Bacteria</taxon>
        <taxon>Bacillati</taxon>
        <taxon>Actinomycetota</taxon>
        <taxon>Actinomycetes</taxon>
        <taxon>Streptosporangiales</taxon>
        <taxon>Thermomonosporaceae</taxon>
        <taxon>Actinomadura</taxon>
    </lineage>
</organism>
<dbReference type="RefSeq" id="WP_371950130.1">
    <property type="nucleotide sequence ID" value="NZ_JAXCEI010000006.1"/>
</dbReference>
<feature type="transmembrane region" description="Helical" evidence="6">
    <location>
        <begin position="179"/>
        <end position="199"/>
    </location>
</feature>
<feature type="transmembrane region" description="Helical" evidence="6">
    <location>
        <begin position="400"/>
        <end position="418"/>
    </location>
</feature>
<feature type="transmembrane region" description="Helical" evidence="6">
    <location>
        <begin position="145"/>
        <end position="167"/>
    </location>
</feature>
<dbReference type="PANTHER" id="PTHR23513">
    <property type="entry name" value="INTEGRAL MEMBRANE EFFLUX PROTEIN-RELATED"/>
    <property type="match status" value="1"/>
</dbReference>
<comment type="caution">
    <text evidence="7">The sequence shown here is derived from an EMBL/GenBank/DDBJ whole genome shotgun (WGS) entry which is preliminary data.</text>
</comment>
<evidence type="ECO:0000256" key="3">
    <source>
        <dbReference type="ARBA" id="ARBA00022692"/>
    </source>
</evidence>
<keyword evidence="4 6" id="KW-1133">Transmembrane helix</keyword>
<evidence type="ECO:0000256" key="6">
    <source>
        <dbReference type="SAM" id="Phobius"/>
    </source>
</evidence>
<dbReference type="EMBL" id="JAXCEI010000006">
    <property type="protein sequence ID" value="MFA1540217.1"/>
    <property type="molecule type" value="Genomic_DNA"/>
</dbReference>
<keyword evidence="2" id="KW-1003">Cell membrane</keyword>
<sequence>MKAGQLRGILRGRDFRRLYATRLASQLSDGVFQVALAGYVFFSPERQTTAGKAAAAFAVTLLPYSALGPFAGVFIDRWRRRQILVWAPVLRAALVLGVAGLVAAGQDGLGFFLAVLVVLGVNRFFLAALSAALPHVVRRDQLVTANAFTVTSGTVIAFAGAGIGYLLRRLFGAGHEGTGLILVSAAALFLLAGTIATTLPKALLGPHRAADAPPDAPRVRDALGGVVSGLADGARHIARRPQAALALGAISFHRFLYGVVLIMTLLLCRDHFADDPDRGLETFALMLGVSGAGYFAAALITPAVVRRISKQAWTAWLLATAAASLLLLGMSFAERPWAVGAFLLGVVSQGVKLCVDTTLQEGIDDAYRGRVFAVYDMLFNATFAAAAAAAATWLPSDGRAAPTLLAVIVAYAAGAVAYRTAASRIVRRPVHAFR</sequence>
<name>A0ABV4QAN3_9ACTN</name>
<evidence type="ECO:0000256" key="1">
    <source>
        <dbReference type="ARBA" id="ARBA00004651"/>
    </source>
</evidence>
<reference evidence="7 8" key="1">
    <citation type="submission" date="2023-11" db="EMBL/GenBank/DDBJ databases">
        <title>Actinomadura monticuli sp. nov., isolated from volcanic ash.</title>
        <authorList>
            <person name="Lee S.D."/>
            <person name="Yang H."/>
            <person name="Kim I.S."/>
        </authorList>
    </citation>
    <scope>NUCLEOTIDE SEQUENCE [LARGE SCALE GENOMIC DNA]</scope>
    <source>
        <strain evidence="7 8">DLS-62</strain>
    </source>
</reference>
<dbReference type="InterPro" id="IPR036259">
    <property type="entry name" value="MFS_trans_sf"/>
</dbReference>
<gene>
    <name evidence="7" type="ORF">SM611_14885</name>
</gene>
<feature type="transmembrane region" description="Helical" evidence="6">
    <location>
        <begin position="21"/>
        <end position="42"/>
    </location>
</feature>
<feature type="transmembrane region" description="Helical" evidence="6">
    <location>
        <begin position="54"/>
        <end position="76"/>
    </location>
</feature>
<dbReference type="PANTHER" id="PTHR23513:SF17">
    <property type="entry name" value="MEMBRANE PROTEIN"/>
    <property type="match status" value="1"/>
</dbReference>
<comment type="subcellular location">
    <subcellularLocation>
        <location evidence="1">Cell membrane</location>
        <topology evidence="1">Multi-pass membrane protein</topology>
    </subcellularLocation>
</comment>
<dbReference type="Proteomes" id="UP001569963">
    <property type="component" value="Unassembled WGS sequence"/>
</dbReference>